<proteinExistence type="predicted"/>
<accession>A0A182NEU2</accession>
<dbReference type="CDD" id="cd14686">
    <property type="entry name" value="bZIP"/>
    <property type="match status" value="1"/>
</dbReference>
<keyword evidence="3" id="KW-0804">Transcription</keyword>
<dbReference type="PANTHER" id="PTHR19304">
    <property type="entry name" value="CYCLIC-AMP RESPONSE ELEMENT BINDING PROTEIN"/>
    <property type="match status" value="1"/>
</dbReference>
<dbReference type="AlphaFoldDB" id="A0A182NEU2"/>
<feature type="compositionally biased region" description="Basic residues" evidence="5">
    <location>
        <begin position="166"/>
        <end position="176"/>
    </location>
</feature>
<feature type="region of interest" description="Disordered" evidence="5">
    <location>
        <begin position="206"/>
        <end position="271"/>
    </location>
</feature>
<evidence type="ECO:0000259" key="6">
    <source>
        <dbReference type="PROSITE" id="PS00028"/>
    </source>
</evidence>
<name>A0A182NEU2_9DIPT</name>
<dbReference type="Proteomes" id="UP000075884">
    <property type="component" value="Unassembled WGS sequence"/>
</dbReference>
<feature type="region of interest" description="Disordered" evidence="5">
    <location>
        <begin position="129"/>
        <end position="178"/>
    </location>
</feature>
<reference evidence="7" key="2">
    <citation type="submission" date="2020-05" db="UniProtKB">
        <authorList>
            <consortium name="EnsemblMetazoa"/>
        </authorList>
    </citation>
    <scope>IDENTIFICATION</scope>
    <source>
        <strain evidence="7">WRAIR2</strain>
    </source>
</reference>
<keyword evidence="2" id="KW-0805">Transcription regulation</keyword>
<evidence type="ECO:0000313" key="7">
    <source>
        <dbReference type="EnsemblMetazoa" id="ADIR006164-PA"/>
    </source>
</evidence>
<feature type="compositionally biased region" description="Polar residues" evidence="5">
    <location>
        <begin position="144"/>
        <end position="153"/>
    </location>
</feature>
<dbReference type="EnsemblMetazoa" id="ADIR006164-RA">
    <property type="protein sequence ID" value="ADIR006164-PA"/>
    <property type="gene ID" value="ADIR006164"/>
</dbReference>
<sequence length="466" mass="50261">MEEKQDNTDAPVKHEFQCEIDGCKQSFSTDVLRNVHSKKHDLNLSLELPLKGGLFADQTPTPTRLIGKCEEVGLFEDLQKVNPFDETFRRAVESGASSAEQSPLGSGPTAPCCYRLAEGETLHTPHIFPSGIDRTAHDGVAPSGTATETVTKQRSGKGKATEQRSSRRLTPAKRKTPAVVDILPKPSVLSAPSLANESIPFIIIPSDVSGKKSPTLAPEPTESAAVKEKLKEHLAKVRESGQSGSHAGAKGKKRSKHDEDSTEKPVKSVETIELTKPTDDQANLKHERWKAAAKRYRKRVKESQDLQHQRNIELEAENRRLRTQLAEFKHAHRSCSVTRNAPAKFTAAAAALLQGGTSQNVANQAAGGSQQANATLLNTLDLQQLQQLQQQQQQQQPIALSTPQQRLITSHIIDSHSLNRMPIFIVIGAQGTEAAAPASAAATDGLSCALEGTEPAVSAAGSKQNA</sequence>
<organism evidence="7 8">
    <name type="scientific">Anopheles dirus</name>
    <dbReference type="NCBI Taxonomy" id="7168"/>
    <lineage>
        <taxon>Eukaryota</taxon>
        <taxon>Metazoa</taxon>
        <taxon>Ecdysozoa</taxon>
        <taxon>Arthropoda</taxon>
        <taxon>Hexapoda</taxon>
        <taxon>Insecta</taxon>
        <taxon>Pterygota</taxon>
        <taxon>Neoptera</taxon>
        <taxon>Endopterygota</taxon>
        <taxon>Diptera</taxon>
        <taxon>Nematocera</taxon>
        <taxon>Culicoidea</taxon>
        <taxon>Culicidae</taxon>
        <taxon>Anophelinae</taxon>
        <taxon>Anopheles</taxon>
    </lineage>
</organism>
<keyword evidence="4" id="KW-0539">Nucleus</keyword>
<evidence type="ECO:0000256" key="3">
    <source>
        <dbReference type="ARBA" id="ARBA00023163"/>
    </source>
</evidence>
<evidence type="ECO:0000256" key="4">
    <source>
        <dbReference type="ARBA" id="ARBA00023242"/>
    </source>
</evidence>
<reference evidence="8" key="1">
    <citation type="submission" date="2013-03" db="EMBL/GenBank/DDBJ databases">
        <title>The Genome Sequence of Anopheles dirus WRAIR2.</title>
        <authorList>
            <consortium name="The Broad Institute Genomics Platform"/>
            <person name="Neafsey D.E."/>
            <person name="Walton C."/>
            <person name="Walker B."/>
            <person name="Young S.K."/>
            <person name="Zeng Q."/>
            <person name="Gargeya S."/>
            <person name="Fitzgerald M."/>
            <person name="Haas B."/>
            <person name="Abouelleil A."/>
            <person name="Allen A.W."/>
            <person name="Alvarado L."/>
            <person name="Arachchi H.M."/>
            <person name="Berlin A.M."/>
            <person name="Chapman S.B."/>
            <person name="Gainer-Dewar J."/>
            <person name="Goldberg J."/>
            <person name="Griggs A."/>
            <person name="Gujja S."/>
            <person name="Hansen M."/>
            <person name="Howarth C."/>
            <person name="Imamovic A."/>
            <person name="Ireland A."/>
            <person name="Larimer J."/>
            <person name="McCowan C."/>
            <person name="Murphy C."/>
            <person name="Pearson M."/>
            <person name="Poon T.W."/>
            <person name="Priest M."/>
            <person name="Roberts A."/>
            <person name="Saif S."/>
            <person name="Shea T."/>
            <person name="Sisk P."/>
            <person name="Sykes S."/>
            <person name="Wortman J."/>
            <person name="Nusbaum C."/>
            <person name="Birren B."/>
        </authorList>
    </citation>
    <scope>NUCLEOTIDE SEQUENCE [LARGE SCALE GENOMIC DNA]</scope>
    <source>
        <strain evidence="8">WRAIR2</strain>
    </source>
</reference>
<dbReference type="VEuPathDB" id="VectorBase:ADIR006164"/>
<feature type="compositionally biased region" description="Basic and acidic residues" evidence="5">
    <location>
        <begin position="256"/>
        <end position="267"/>
    </location>
</feature>
<evidence type="ECO:0000256" key="1">
    <source>
        <dbReference type="ARBA" id="ARBA00004123"/>
    </source>
</evidence>
<feature type="compositionally biased region" description="Basic and acidic residues" evidence="5">
    <location>
        <begin position="225"/>
        <end position="239"/>
    </location>
</feature>
<feature type="domain" description="C2H2-type" evidence="6">
    <location>
        <begin position="18"/>
        <end position="40"/>
    </location>
</feature>
<dbReference type="Pfam" id="PF07716">
    <property type="entry name" value="bZIP_2"/>
    <property type="match status" value="1"/>
</dbReference>
<evidence type="ECO:0000256" key="2">
    <source>
        <dbReference type="ARBA" id="ARBA00023015"/>
    </source>
</evidence>
<dbReference type="PROSITE" id="PS00028">
    <property type="entry name" value="ZINC_FINGER_C2H2_1"/>
    <property type="match status" value="1"/>
</dbReference>
<dbReference type="InterPro" id="IPR051027">
    <property type="entry name" value="bZIP_transcription_factors"/>
</dbReference>
<comment type="subcellular location">
    <subcellularLocation>
        <location evidence="1">Nucleus</location>
    </subcellularLocation>
</comment>
<evidence type="ECO:0000313" key="8">
    <source>
        <dbReference type="Proteomes" id="UP000075884"/>
    </source>
</evidence>
<dbReference type="InterPro" id="IPR013087">
    <property type="entry name" value="Znf_C2H2_type"/>
</dbReference>
<dbReference type="InterPro" id="IPR004827">
    <property type="entry name" value="bZIP"/>
</dbReference>
<dbReference type="GO" id="GO:0003700">
    <property type="term" value="F:DNA-binding transcription factor activity"/>
    <property type="evidence" value="ECO:0007669"/>
    <property type="project" value="InterPro"/>
</dbReference>
<keyword evidence="8" id="KW-1185">Reference proteome</keyword>
<evidence type="ECO:0000256" key="5">
    <source>
        <dbReference type="SAM" id="MobiDB-lite"/>
    </source>
</evidence>
<dbReference type="GO" id="GO:0005634">
    <property type="term" value="C:nucleus"/>
    <property type="evidence" value="ECO:0007669"/>
    <property type="project" value="UniProtKB-SubCell"/>
</dbReference>
<dbReference type="STRING" id="7168.A0A182NEU2"/>
<protein>
    <recommendedName>
        <fullName evidence="6">C2H2-type domain-containing protein</fullName>
    </recommendedName>
</protein>